<sequence length="325" mass="35309">MPRHRDSNLPRGVPSVQRTPFLSVIVVLYDMVRESERSLFSLSTAYQSQVGAEDYEVIVVENGSRQPVSRERAESFGPNFRYLDISRDVALPSPCTAINAGVAMARAPFVGIMIDGARIASPGVLMLAIQALKGFNRAVVATIGLHLGPAMQTRAAETGYNQQVEDALLASVPWRENGYKLFEVSVLTGVNTAAWFGPMAESNLIFLSRAMYEEAGGFDPRFDIPGGGIANLDFYNCVGGLPGATLISLFGEATFHQIHGGVMSSRPAETIADEVQRYMAQYHGIHGKAFQFSQQIPLLLGQFRPEVAACIKAAEPRWNAESSPP</sequence>
<dbReference type="SUPFAM" id="SSF53448">
    <property type="entry name" value="Nucleotide-diphospho-sugar transferases"/>
    <property type="match status" value="1"/>
</dbReference>
<dbReference type="InterPro" id="IPR029044">
    <property type="entry name" value="Nucleotide-diphossugar_trans"/>
</dbReference>
<organism evidence="1 2">
    <name type="scientific">Terricaulis silvestris</name>
    <dbReference type="NCBI Taxonomy" id="2686094"/>
    <lineage>
        <taxon>Bacteria</taxon>
        <taxon>Pseudomonadati</taxon>
        <taxon>Pseudomonadota</taxon>
        <taxon>Alphaproteobacteria</taxon>
        <taxon>Caulobacterales</taxon>
        <taxon>Caulobacteraceae</taxon>
        <taxon>Terricaulis</taxon>
    </lineage>
</organism>
<proteinExistence type="predicted"/>
<protein>
    <recommendedName>
        <fullName evidence="3">Glycosyl transferase family 2</fullName>
    </recommendedName>
</protein>
<evidence type="ECO:0000313" key="1">
    <source>
        <dbReference type="EMBL" id="QGZ96534.1"/>
    </source>
</evidence>
<reference evidence="2" key="1">
    <citation type="submission" date="2019-12" db="EMBL/GenBank/DDBJ databases">
        <title>Complete genome of Terracaulis silvestris 0127_4.</title>
        <authorList>
            <person name="Vieira S."/>
            <person name="Riedel T."/>
            <person name="Sproer C."/>
            <person name="Pascual J."/>
            <person name="Boedeker C."/>
            <person name="Overmann J."/>
        </authorList>
    </citation>
    <scope>NUCLEOTIDE SEQUENCE [LARGE SCALE GENOMIC DNA]</scope>
    <source>
        <strain evidence="2">0127_4</strain>
    </source>
</reference>
<evidence type="ECO:0008006" key="3">
    <source>
        <dbReference type="Google" id="ProtNLM"/>
    </source>
</evidence>
<gene>
    <name evidence="1" type="ORF">DSM104635_03394</name>
</gene>
<dbReference type="EMBL" id="CP047045">
    <property type="protein sequence ID" value="QGZ96534.1"/>
    <property type="molecule type" value="Genomic_DNA"/>
</dbReference>
<name>A0A6I6MVV0_9CAUL</name>
<keyword evidence="2" id="KW-1185">Reference proteome</keyword>
<accession>A0A6I6MVV0</accession>
<dbReference type="CDD" id="cd00761">
    <property type="entry name" value="Glyco_tranf_GTA_type"/>
    <property type="match status" value="1"/>
</dbReference>
<evidence type="ECO:0000313" key="2">
    <source>
        <dbReference type="Proteomes" id="UP000431269"/>
    </source>
</evidence>
<dbReference type="AlphaFoldDB" id="A0A6I6MVV0"/>
<dbReference type="KEGG" id="tsv:DSM104635_03394"/>
<dbReference type="Gene3D" id="3.90.550.10">
    <property type="entry name" value="Spore Coat Polysaccharide Biosynthesis Protein SpsA, Chain A"/>
    <property type="match status" value="1"/>
</dbReference>
<dbReference type="Proteomes" id="UP000431269">
    <property type="component" value="Chromosome"/>
</dbReference>